<organism evidence="2 3">
    <name type="scientific">Acaulospora morrowiae</name>
    <dbReference type="NCBI Taxonomy" id="94023"/>
    <lineage>
        <taxon>Eukaryota</taxon>
        <taxon>Fungi</taxon>
        <taxon>Fungi incertae sedis</taxon>
        <taxon>Mucoromycota</taxon>
        <taxon>Glomeromycotina</taxon>
        <taxon>Glomeromycetes</taxon>
        <taxon>Diversisporales</taxon>
        <taxon>Acaulosporaceae</taxon>
        <taxon>Acaulospora</taxon>
    </lineage>
</organism>
<feature type="signal peptide" evidence="1">
    <location>
        <begin position="1"/>
        <end position="22"/>
    </location>
</feature>
<sequence length="59" mass="6854">MKLRTNVGRWLWFGFYLLPSLLQMLKWLSNEPHGLLVNSLKTSLSRSIGNVRIPISEQN</sequence>
<reference evidence="2" key="1">
    <citation type="submission" date="2021-06" db="EMBL/GenBank/DDBJ databases">
        <authorList>
            <person name="Kallberg Y."/>
            <person name="Tangrot J."/>
            <person name="Rosling A."/>
        </authorList>
    </citation>
    <scope>NUCLEOTIDE SEQUENCE</scope>
    <source>
        <strain evidence="2">CL551</strain>
    </source>
</reference>
<evidence type="ECO:0000313" key="3">
    <source>
        <dbReference type="Proteomes" id="UP000789342"/>
    </source>
</evidence>
<comment type="caution">
    <text evidence="2">The sequence shown here is derived from an EMBL/GenBank/DDBJ whole genome shotgun (WGS) entry which is preliminary data.</text>
</comment>
<evidence type="ECO:0000313" key="2">
    <source>
        <dbReference type="EMBL" id="CAG8739886.1"/>
    </source>
</evidence>
<feature type="chain" id="PRO_5040402368" evidence="1">
    <location>
        <begin position="23"/>
        <end position="59"/>
    </location>
</feature>
<name>A0A9N9IKV1_9GLOM</name>
<dbReference type="Proteomes" id="UP000789342">
    <property type="component" value="Unassembled WGS sequence"/>
</dbReference>
<evidence type="ECO:0000256" key="1">
    <source>
        <dbReference type="SAM" id="SignalP"/>
    </source>
</evidence>
<keyword evidence="1" id="KW-0732">Signal</keyword>
<keyword evidence="3" id="KW-1185">Reference proteome</keyword>
<gene>
    <name evidence="2" type="ORF">AMORRO_LOCUS14640</name>
</gene>
<protein>
    <submittedName>
        <fullName evidence="2">7295_t:CDS:1</fullName>
    </submittedName>
</protein>
<accession>A0A9N9IKV1</accession>
<dbReference type="EMBL" id="CAJVPV010030003">
    <property type="protein sequence ID" value="CAG8739886.1"/>
    <property type="molecule type" value="Genomic_DNA"/>
</dbReference>
<dbReference type="AlphaFoldDB" id="A0A9N9IKV1"/>
<proteinExistence type="predicted"/>
<feature type="non-terminal residue" evidence="2">
    <location>
        <position position="59"/>
    </location>
</feature>